<organism evidence="1 2">
    <name type="scientific">BD1-7 clade bacterium</name>
    <dbReference type="NCBI Taxonomy" id="2029982"/>
    <lineage>
        <taxon>Bacteria</taxon>
        <taxon>Pseudomonadati</taxon>
        <taxon>Pseudomonadota</taxon>
        <taxon>Gammaproteobacteria</taxon>
        <taxon>Cellvibrionales</taxon>
        <taxon>Spongiibacteraceae</taxon>
        <taxon>BD1-7 clade</taxon>
    </lineage>
</organism>
<dbReference type="OrthoDB" id="9972947at2"/>
<gene>
    <name evidence="1" type="ORF">DPBNPPHM_04039</name>
</gene>
<reference evidence="1 2" key="1">
    <citation type="submission" date="2019-11" db="EMBL/GenBank/DDBJ databases">
        <authorList>
            <person name="Holert J."/>
        </authorList>
    </citation>
    <scope>NUCLEOTIDE SEQUENCE [LARGE SCALE GENOMIC DNA]</scope>
    <source>
        <strain evidence="1">BC5_2</strain>
    </source>
</reference>
<dbReference type="AlphaFoldDB" id="A0A5S9PG96"/>
<dbReference type="Proteomes" id="UP000434580">
    <property type="component" value="Unassembled WGS sequence"/>
</dbReference>
<name>A0A5S9PG96_9GAMM</name>
<proteinExistence type="predicted"/>
<evidence type="ECO:0000313" key="1">
    <source>
        <dbReference type="EMBL" id="CAA0102814.1"/>
    </source>
</evidence>
<protein>
    <submittedName>
        <fullName evidence="1">Uncharacterized protein</fullName>
    </submittedName>
</protein>
<sequence>MTDSHKLLRFKREAEILRKLLLQESPNSRSASEALDQLDSVFIDVREMEQYRTTGRLRLDHLFIESDLGNNKELMESYSRFANLAEGIEL</sequence>
<accession>A0A5S9PG96</accession>
<evidence type="ECO:0000313" key="2">
    <source>
        <dbReference type="Proteomes" id="UP000434580"/>
    </source>
</evidence>
<dbReference type="EMBL" id="CACSII010000011">
    <property type="protein sequence ID" value="CAA0102814.1"/>
    <property type="molecule type" value="Genomic_DNA"/>
</dbReference>